<feature type="region of interest" description="Disordered" evidence="1">
    <location>
        <begin position="82"/>
        <end position="112"/>
    </location>
</feature>
<feature type="compositionally biased region" description="Basic and acidic residues" evidence="1">
    <location>
        <begin position="99"/>
        <end position="112"/>
    </location>
</feature>
<evidence type="ECO:0000313" key="2">
    <source>
        <dbReference type="Ensembl" id="ENSPSMP00000028685.1"/>
    </source>
</evidence>
<dbReference type="Proteomes" id="UP000694414">
    <property type="component" value="Unplaced"/>
</dbReference>
<name>A0A8C9DRQ5_PROSS</name>
<reference evidence="2" key="2">
    <citation type="submission" date="2025-09" db="UniProtKB">
        <authorList>
            <consortium name="Ensembl"/>
        </authorList>
    </citation>
    <scope>IDENTIFICATION</scope>
</reference>
<keyword evidence="3" id="KW-1185">Reference proteome</keyword>
<accession>A0A8C9DRQ5</accession>
<evidence type="ECO:0000256" key="1">
    <source>
        <dbReference type="SAM" id="MobiDB-lite"/>
    </source>
</evidence>
<dbReference type="Ensembl" id="ENSPSMT00000033119.1">
    <property type="protein sequence ID" value="ENSPSMP00000028685.1"/>
    <property type="gene ID" value="ENSPSMG00000019938.1"/>
</dbReference>
<sequence>MTSPLCWAAATNALPAQDQVTTPSSKVKNRKAPPKYGHPRSKGAVQAWPPPHFKVGPLRRGVGKSTVHLQVAELQRKIQLLGKMAPESTEGQGTTVARRAGEACEPGSRESY</sequence>
<dbReference type="AlphaFoldDB" id="A0A8C9DRQ5"/>
<reference evidence="2" key="1">
    <citation type="submission" date="2025-08" db="UniProtKB">
        <authorList>
            <consortium name="Ensembl"/>
        </authorList>
    </citation>
    <scope>IDENTIFICATION</scope>
</reference>
<protein>
    <submittedName>
        <fullName evidence="2">Uncharacterized protein</fullName>
    </submittedName>
</protein>
<organism evidence="2 3">
    <name type="scientific">Prolemur simus</name>
    <name type="common">Greater bamboo lemur</name>
    <name type="synonym">Hapalemur simus</name>
    <dbReference type="NCBI Taxonomy" id="1328070"/>
    <lineage>
        <taxon>Eukaryota</taxon>
        <taxon>Metazoa</taxon>
        <taxon>Chordata</taxon>
        <taxon>Craniata</taxon>
        <taxon>Vertebrata</taxon>
        <taxon>Euteleostomi</taxon>
        <taxon>Mammalia</taxon>
        <taxon>Eutheria</taxon>
        <taxon>Euarchontoglires</taxon>
        <taxon>Primates</taxon>
        <taxon>Strepsirrhini</taxon>
        <taxon>Lemuriformes</taxon>
        <taxon>Lemuridae</taxon>
        <taxon>Prolemur</taxon>
    </lineage>
</organism>
<evidence type="ECO:0000313" key="3">
    <source>
        <dbReference type="Proteomes" id="UP000694414"/>
    </source>
</evidence>
<feature type="region of interest" description="Disordered" evidence="1">
    <location>
        <begin position="17"/>
        <end position="50"/>
    </location>
</feature>
<proteinExistence type="predicted"/>
<feature type="compositionally biased region" description="Basic residues" evidence="1">
    <location>
        <begin position="27"/>
        <end position="41"/>
    </location>
</feature>